<gene>
    <name evidence="3" type="ORF">SNEC2469_LOCUS4254</name>
</gene>
<feature type="compositionally biased region" description="Basic and acidic residues" evidence="1">
    <location>
        <begin position="702"/>
        <end position="717"/>
    </location>
</feature>
<organism evidence="3 4">
    <name type="scientific">Symbiodinium necroappetens</name>
    <dbReference type="NCBI Taxonomy" id="1628268"/>
    <lineage>
        <taxon>Eukaryota</taxon>
        <taxon>Sar</taxon>
        <taxon>Alveolata</taxon>
        <taxon>Dinophyceae</taxon>
        <taxon>Suessiales</taxon>
        <taxon>Symbiodiniaceae</taxon>
        <taxon>Symbiodinium</taxon>
    </lineage>
</organism>
<evidence type="ECO:0000259" key="2">
    <source>
        <dbReference type="Pfam" id="PF13475"/>
    </source>
</evidence>
<dbReference type="PROSITE" id="PS50096">
    <property type="entry name" value="IQ"/>
    <property type="match status" value="1"/>
</dbReference>
<dbReference type="EMBL" id="CAJNJA010008744">
    <property type="protein sequence ID" value="CAE7239930.1"/>
    <property type="molecule type" value="Genomic_DNA"/>
</dbReference>
<dbReference type="OrthoDB" id="440954at2759"/>
<dbReference type="Proteomes" id="UP000601435">
    <property type="component" value="Unassembled WGS sequence"/>
</dbReference>
<feature type="domain" description="DUF4116" evidence="2">
    <location>
        <begin position="285"/>
        <end position="330"/>
    </location>
</feature>
<evidence type="ECO:0000256" key="1">
    <source>
        <dbReference type="SAM" id="MobiDB-lite"/>
    </source>
</evidence>
<proteinExistence type="predicted"/>
<feature type="domain" description="DUF4116" evidence="2">
    <location>
        <begin position="454"/>
        <end position="492"/>
    </location>
</feature>
<dbReference type="CDD" id="cd17039">
    <property type="entry name" value="Ubl_ubiquitin_like"/>
    <property type="match status" value="1"/>
</dbReference>
<reference evidence="3" key="1">
    <citation type="submission" date="2021-02" db="EMBL/GenBank/DDBJ databases">
        <authorList>
            <person name="Dougan E. K."/>
            <person name="Rhodes N."/>
            <person name="Thang M."/>
            <person name="Chan C."/>
        </authorList>
    </citation>
    <scope>NUCLEOTIDE SEQUENCE</scope>
</reference>
<sequence>MVTEPERLGPEWDVVWSVLSRSARFGARLLDPDSLDLEVNGSRRSLAFEEKDDFMIRLALQEIRVMEGHHQNASPARCIQAVWRGFHMRRSVERHKVRMVQAVRALQRGARRLLWRKDMAEYVKEYLGEIDELDLLLDAKEMLRRRALKLIEPGSEMRTIPVFVEFKHSGLCDSHFGGLHLDAPSSWTVGDLRARIQELTEAPLLRQRLVLAEALEETGEGGPFGSGSPCLENGEFLSGILPPSRELRVAAVPSSERQAAWQLRVGARPAALEEAPDVIRDDFAVVLEAVCHCGEALQFASEQLRKDRTLVQAAVRQSGAALFYASEELRRDGAWVLELGRHSPGALVAALEGPLATDRAFLVGAVALHPVMLSRVGEEIRSDRDFLLEVLSQRGDALAAFSEEARADKEMVMTAVSRFGGALEFASEELREDREVVQRAVLNGAALPPGFNSDRELVLEAVRLDGMALELASKELRDDEEVVMTAVRQNGHGNRWASRRLRSNRAFVLSAVRVAGSDVLQHASVRLRTDGTFMALLGADGCTEEDIICRGKHEEQILKRFLLNEARVRRWILQRSLQRRERKAAELICRHARSCLVRRRLLYAQADLYESQTFYFPERHAWEFHVLCNLVLRAHGWPSLPADHAFEDANVLGIRFPEFNEAPRRDSTLLRFLGFAGRVVLRPLRCGRPTSQQVTELAEMSELQRNDPKEGKEGGERKVRRRGDSFNNRCRRAFQNSCCPGPHPVRIEARAQVQDCVLLK</sequence>
<evidence type="ECO:0000313" key="4">
    <source>
        <dbReference type="Proteomes" id="UP000601435"/>
    </source>
</evidence>
<dbReference type="Pfam" id="PF13475">
    <property type="entry name" value="DUF4116"/>
    <property type="match status" value="3"/>
</dbReference>
<protein>
    <recommendedName>
        <fullName evidence="2">DUF4116 domain-containing protein</fullName>
    </recommendedName>
</protein>
<keyword evidence="4" id="KW-1185">Reference proteome</keyword>
<dbReference type="AlphaFoldDB" id="A0A812L1F7"/>
<comment type="caution">
    <text evidence="3">The sequence shown here is derived from an EMBL/GenBank/DDBJ whole genome shotgun (WGS) entry which is preliminary data.</text>
</comment>
<name>A0A812L1F7_9DINO</name>
<feature type="domain" description="DUF4116" evidence="2">
    <location>
        <begin position="408"/>
        <end position="443"/>
    </location>
</feature>
<evidence type="ECO:0000313" key="3">
    <source>
        <dbReference type="EMBL" id="CAE7239930.1"/>
    </source>
</evidence>
<accession>A0A812L1F7</accession>
<feature type="region of interest" description="Disordered" evidence="1">
    <location>
        <begin position="702"/>
        <end position="722"/>
    </location>
</feature>
<dbReference type="InterPro" id="IPR025197">
    <property type="entry name" value="DUF4116"/>
</dbReference>
<feature type="non-terminal residue" evidence="3">
    <location>
        <position position="760"/>
    </location>
</feature>